<evidence type="ECO:0000313" key="3">
    <source>
        <dbReference type="Proteomes" id="UP000053257"/>
    </source>
</evidence>
<feature type="region of interest" description="Disordered" evidence="1">
    <location>
        <begin position="410"/>
        <end position="454"/>
    </location>
</feature>
<proteinExistence type="predicted"/>
<dbReference type="Proteomes" id="UP000053257">
    <property type="component" value="Unassembled WGS sequence"/>
</dbReference>
<name>A0A0C3S0R7_PHLG1</name>
<organism evidence="2 3">
    <name type="scientific">Phlebiopsis gigantea (strain 11061_1 CR5-6)</name>
    <name type="common">White-rot fungus</name>
    <name type="synonym">Peniophora gigantea</name>
    <dbReference type="NCBI Taxonomy" id="745531"/>
    <lineage>
        <taxon>Eukaryota</taxon>
        <taxon>Fungi</taxon>
        <taxon>Dikarya</taxon>
        <taxon>Basidiomycota</taxon>
        <taxon>Agaricomycotina</taxon>
        <taxon>Agaricomycetes</taxon>
        <taxon>Polyporales</taxon>
        <taxon>Phanerochaetaceae</taxon>
        <taxon>Phlebiopsis</taxon>
    </lineage>
</organism>
<dbReference type="EMBL" id="KN840662">
    <property type="protein sequence ID" value="KIP02642.1"/>
    <property type="molecule type" value="Genomic_DNA"/>
</dbReference>
<reference evidence="2 3" key="1">
    <citation type="journal article" date="2014" name="PLoS Genet.">
        <title>Analysis of the Phlebiopsis gigantea genome, transcriptome and secretome provides insight into its pioneer colonization strategies of wood.</title>
        <authorList>
            <person name="Hori C."/>
            <person name="Ishida T."/>
            <person name="Igarashi K."/>
            <person name="Samejima M."/>
            <person name="Suzuki H."/>
            <person name="Master E."/>
            <person name="Ferreira P."/>
            <person name="Ruiz-Duenas F.J."/>
            <person name="Held B."/>
            <person name="Canessa P."/>
            <person name="Larrondo L.F."/>
            <person name="Schmoll M."/>
            <person name="Druzhinina I.S."/>
            <person name="Kubicek C.P."/>
            <person name="Gaskell J.A."/>
            <person name="Kersten P."/>
            <person name="St John F."/>
            <person name="Glasner J."/>
            <person name="Sabat G."/>
            <person name="Splinter BonDurant S."/>
            <person name="Syed K."/>
            <person name="Yadav J."/>
            <person name="Mgbeahuruike A.C."/>
            <person name="Kovalchuk A."/>
            <person name="Asiegbu F.O."/>
            <person name="Lackner G."/>
            <person name="Hoffmeister D."/>
            <person name="Rencoret J."/>
            <person name="Gutierrez A."/>
            <person name="Sun H."/>
            <person name="Lindquist E."/>
            <person name="Barry K."/>
            <person name="Riley R."/>
            <person name="Grigoriev I.V."/>
            <person name="Henrissat B."/>
            <person name="Kues U."/>
            <person name="Berka R.M."/>
            <person name="Martinez A.T."/>
            <person name="Covert S.F."/>
            <person name="Blanchette R.A."/>
            <person name="Cullen D."/>
        </authorList>
    </citation>
    <scope>NUCLEOTIDE SEQUENCE [LARGE SCALE GENOMIC DNA]</scope>
    <source>
        <strain evidence="2 3">11061_1 CR5-6</strain>
    </source>
</reference>
<feature type="region of interest" description="Disordered" evidence="1">
    <location>
        <begin position="354"/>
        <end position="392"/>
    </location>
</feature>
<evidence type="ECO:0000313" key="2">
    <source>
        <dbReference type="EMBL" id="KIP02642.1"/>
    </source>
</evidence>
<keyword evidence="3" id="KW-1185">Reference proteome</keyword>
<feature type="compositionally biased region" description="Basic and acidic residues" evidence="1">
    <location>
        <begin position="420"/>
        <end position="434"/>
    </location>
</feature>
<dbReference type="HOGENOM" id="CLU_602842_0_0_1"/>
<evidence type="ECO:0000256" key="1">
    <source>
        <dbReference type="SAM" id="MobiDB-lite"/>
    </source>
</evidence>
<dbReference type="AlphaFoldDB" id="A0A0C3S0R7"/>
<feature type="region of interest" description="Disordered" evidence="1">
    <location>
        <begin position="63"/>
        <end position="84"/>
    </location>
</feature>
<gene>
    <name evidence="2" type="ORF">PHLGIDRAFT_122294</name>
</gene>
<protein>
    <submittedName>
        <fullName evidence="2">Uncharacterized protein</fullName>
    </submittedName>
</protein>
<accession>A0A0C3S0R7</accession>
<feature type="compositionally biased region" description="Acidic residues" evidence="1">
    <location>
        <begin position="443"/>
        <end position="454"/>
    </location>
</feature>
<sequence>MQDLKDLAQDCNRNGATGKRRHDTWLNYRVTSPRRRHMSALHPAHSPQHASSVIGMHPNLKYAHSQSLPTGQGPSGSFGPVGDAPLHQAQTQRHNQDRIEAAKRAPEAQWEIQRSVSRAAWAVVEGLKNDSVLRKFVNKGVARTDAAVQVSLDEVPQLQDQLCSLRIELEELRRREAVWCEEKTSLQTHIKTVEIEMEQQRRQRLVVEEVMSLPSNSSVSPHAMSNLTEPSLAHTPFLRTSMMLEDDETQTYAAFTNGCGETLDAEDIMQPTIGYDTPFSPWREHSIPPEDLMVNSSISEARPRHTPSPTRPRAPAVAPSLVVSGAMFSQMSAMSLTDTLVGSRADTPTPCARPAFDAASSVDERWTDTDSDDASAAMTPPGSRASSPVDIDGWPLPRHTFVPDMRVERRPCNVVPPPSGKEKGVRFYMDEPRSSDSSTYDMSSDEEMDAESVA</sequence>